<proteinExistence type="predicted"/>
<dbReference type="InterPro" id="IPR012337">
    <property type="entry name" value="RNaseH-like_sf"/>
</dbReference>
<keyword evidence="3" id="KW-1185">Reference proteome</keyword>
<dbReference type="GO" id="GO:0003676">
    <property type="term" value="F:nucleic acid binding"/>
    <property type="evidence" value="ECO:0007669"/>
    <property type="project" value="InterPro"/>
</dbReference>
<dbReference type="GO" id="GO:0004523">
    <property type="term" value="F:RNA-DNA hybrid ribonuclease activity"/>
    <property type="evidence" value="ECO:0007669"/>
    <property type="project" value="InterPro"/>
</dbReference>
<dbReference type="CDD" id="cd06222">
    <property type="entry name" value="RNase_H_like"/>
    <property type="match status" value="1"/>
</dbReference>
<dbReference type="InterPro" id="IPR043502">
    <property type="entry name" value="DNA/RNA_pol_sf"/>
</dbReference>
<dbReference type="Pfam" id="PF13456">
    <property type="entry name" value="RVT_3"/>
    <property type="match status" value="1"/>
</dbReference>
<dbReference type="InterPro" id="IPR002156">
    <property type="entry name" value="RNaseH_domain"/>
</dbReference>
<dbReference type="EnsemblPlants" id="evm.model.05.1275">
    <property type="protein sequence ID" value="cds.evm.model.05.1275"/>
    <property type="gene ID" value="evm.TU.05.1275"/>
</dbReference>
<dbReference type="PANTHER" id="PTHR46890:SF48">
    <property type="entry name" value="RNA-DIRECTED DNA POLYMERASE"/>
    <property type="match status" value="1"/>
</dbReference>
<dbReference type="AlphaFoldDB" id="A0A803PKP6"/>
<accession>A0A803PKP6</accession>
<organism evidence="2 3">
    <name type="scientific">Cannabis sativa</name>
    <name type="common">Hemp</name>
    <name type="synonym">Marijuana</name>
    <dbReference type="NCBI Taxonomy" id="3483"/>
    <lineage>
        <taxon>Eukaryota</taxon>
        <taxon>Viridiplantae</taxon>
        <taxon>Streptophyta</taxon>
        <taxon>Embryophyta</taxon>
        <taxon>Tracheophyta</taxon>
        <taxon>Spermatophyta</taxon>
        <taxon>Magnoliopsida</taxon>
        <taxon>eudicotyledons</taxon>
        <taxon>Gunneridae</taxon>
        <taxon>Pentapetalae</taxon>
        <taxon>rosids</taxon>
        <taxon>fabids</taxon>
        <taxon>Rosales</taxon>
        <taxon>Cannabaceae</taxon>
        <taxon>Cannabis</taxon>
    </lineage>
</organism>
<dbReference type="Gramene" id="evm.model.05.1275">
    <property type="protein sequence ID" value="cds.evm.model.05.1275"/>
    <property type="gene ID" value="evm.TU.05.1275"/>
</dbReference>
<dbReference type="PANTHER" id="PTHR46890">
    <property type="entry name" value="NON-LTR RETROLELEMENT REVERSE TRANSCRIPTASE-LIKE PROTEIN-RELATED"/>
    <property type="match status" value="1"/>
</dbReference>
<dbReference type="SUPFAM" id="SSF53098">
    <property type="entry name" value="Ribonuclease H-like"/>
    <property type="match status" value="1"/>
</dbReference>
<dbReference type="Pfam" id="PF00078">
    <property type="entry name" value="RVT_1"/>
    <property type="match status" value="1"/>
</dbReference>
<dbReference type="CDD" id="cd01650">
    <property type="entry name" value="RT_nLTR_like"/>
    <property type="match status" value="1"/>
</dbReference>
<feature type="domain" description="Reverse transcriptase" evidence="1">
    <location>
        <begin position="25"/>
        <end position="293"/>
    </location>
</feature>
<reference evidence="2" key="2">
    <citation type="submission" date="2021-03" db="UniProtKB">
        <authorList>
            <consortium name="EnsemblPlants"/>
        </authorList>
    </citation>
    <scope>IDENTIFICATION</scope>
</reference>
<dbReference type="InterPro" id="IPR044730">
    <property type="entry name" value="RNase_H-like_dom_plant"/>
</dbReference>
<dbReference type="InterPro" id="IPR036397">
    <property type="entry name" value="RNaseH_sf"/>
</dbReference>
<dbReference type="SUPFAM" id="SSF56672">
    <property type="entry name" value="DNA/RNA polymerases"/>
    <property type="match status" value="1"/>
</dbReference>
<evidence type="ECO:0000313" key="2">
    <source>
        <dbReference type="EnsemblPlants" id="cds.evm.model.05.1275"/>
    </source>
</evidence>
<sequence length="684" mass="77170">MQSSFVFNHKNWHTLGTEPTRALLHILNHNGDIFLINETILVLIPKKQNSKTVRDFRQISLCNTLYKCLSKVLADKLKSVFHSIISLNQSAFLKGRQITDNILIANELIHAIHTRRTGKIAWAAIKLDMEKAFDRVKWKFLNHLLSNVGFPSHFIGLIMKCLSTVTYRLSLNGSLSEVFHSSRGIRQGDPLSPYLFLLVAEGFSAVIRLHENMGTFNGIRICRGAPSLSHLLFADDSILFTLATSSSSEAINNALNLYHQAICQLVNRDKSSILFSPNTPHTSQNEFWMALHLAGESLLWGRQLLKQGLVWRIGSGHTIPLSTSNWIPGISSPTILHPIDPSLSFVSFFITPDHTWNVSRLKHYFPLYQVNKILQTPLHNSPADTLISGFHHSGILTVKSAYHLASATANKVLLQPSCNFCGNTVESVSHALVDCARARHIWKHTKFKDFHTHHRNYNIKDYYLQALQLISKEDLPLFASIIWHIWTTRNSILFRNSSEPNNVKEFVCNYLQEYREAQELHSQDSFHSASHQHPHVSRQEIIQEDTPALYVDAALDQDRCVTGIGCVFKVGSSRIIASTNILKPGAPLPIFAKAQALFHGLSWCFSSQLMPRFIFTDCLNLVSKVNGKWLDNSALSILVAQIRHSFSNFPGVSLLHLPRQLNTTAHFLAREAIRLRGDAIEDSV</sequence>
<dbReference type="EMBL" id="UZAU01000520">
    <property type="status" value="NOT_ANNOTATED_CDS"/>
    <property type="molecule type" value="Genomic_DNA"/>
</dbReference>
<dbReference type="PROSITE" id="PS50878">
    <property type="entry name" value="RT_POL"/>
    <property type="match status" value="1"/>
</dbReference>
<dbReference type="InterPro" id="IPR000477">
    <property type="entry name" value="RT_dom"/>
</dbReference>
<dbReference type="InterPro" id="IPR052343">
    <property type="entry name" value="Retrotransposon-Effector_Assoc"/>
</dbReference>
<evidence type="ECO:0000313" key="3">
    <source>
        <dbReference type="Proteomes" id="UP000596661"/>
    </source>
</evidence>
<dbReference type="Proteomes" id="UP000596661">
    <property type="component" value="Chromosome 5"/>
</dbReference>
<protein>
    <recommendedName>
        <fullName evidence="1">Reverse transcriptase domain-containing protein</fullName>
    </recommendedName>
</protein>
<evidence type="ECO:0000259" key="1">
    <source>
        <dbReference type="PROSITE" id="PS50878"/>
    </source>
</evidence>
<reference evidence="2" key="1">
    <citation type="submission" date="2018-11" db="EMBL/GenBank/DDBJ databases">
        <authorList>
            <person name="Grassa J C."/>
        </authorList>
    </citation>
    <scope>NUCLEOTIDE SEQUENCE [LARGE SCALE GENOMIC DNA]</scope>
</reference>
<name>A0A803PKP6_CANSA</name>
<dbReference type="Gene3D" id="3.30.420.10">
    <property type="entry name" value="Ribonuclease H-like superfamily/Ribonuclease H"/>
    <property type="match status" value="1"/>
</dbReference>